<name>A0A521AXG7_9SPHI</name>
<dbReference type="Pfam" id="PF01596">
    <property type="entry name" value="Methyltransf_3"/>
    <property type="match status" value="1"/>
</dbReference>
<keyword evidence="3" id="KW-0949">S-adenosyl-L-methionine</keyword>
<dbReference type="PANTHER" id="PTHR10509:SF14">
    <property type="entry name" value="CAFFEOYL-COA O-METHYLTRANSFERASE 3-RELATED"/>
    <property type="match status" value="1"/>
</dbReference>
<dbReference type="PROSITE" id="PS51682">
    <property type="entry name" value="SAM_OMT_I"/>
    <property type="match status" value="1"/>
</dbReference>
<dbReference type="InterPro" id="IPR002935">
    <property type="entry name" value="SAM_O-MeTrfase"/>
</dbReference>
<dbReference type="InterPro" id="IPR029063">
    <property type="entry name" value="SAM-dependent_MTases_sf"/>
</dbReference>
<organism evidence="4 5">
    <name type="scientific">Solitalea koreensis</name>
    <dbReference type="NCBI Taxonomy" id="543615"/>
    <lineage>
        <taxon>Bacteria</taxon>
        <taxon>Pseudomonadati</taxon>
        <taxon>Bacteroidota</taxon>
        <taxon>Sphingobacteriia</taxon>
        <taxon>Sphingobacteriales</taxon>
        <taxon>Sphingobacteriaceae</taxon>
        <taxon>Solitalea</taxon>
    </lineage>
</organism>
<dbReference type="GO" id="GO:0008757">
    <property type="term" value="F:S-adenosylmethionine-dependent methyltransferase activity"/>
    <property type="evidence" value="ECO:0007669"/>
    <property type="project" value="TreeGrafter"/>
</dbReference>
<keyword evidence="1 4" id="KW-0489">Methyltransferase</keyword>
<sequence>MDIINKKIDKYVDEHSDAEPEVLKQLNRETHLKVLMPRMLSGHYQGRVLSMLSKMINPKRILEIGTYTGYSAICLAEGLQEEGELTTIDINAELESMARTYFEKAGLANQINYIIGNAAEIIPTLNQTFDLVFIDADKKNNATYYDMVFDKVRTGGYIITDNVLWSGKVVDEKADKDTLLIQNFNTKIQHDERVENVLLPIRDGLLIVRKK</sequence>
<dbReference type="PANTHER" id="PTHR10509">
    <property type="entry name" value="O-METHYLTRANSFERASE-RELATED"/>
    <property type="match status" value="1"/>
</dbReference>
<dbReference type="EMBL" id="FXSZ01000001">
    <property type="protein sequence ID" value="SMO39562.1"/>
    <property type="molecule type" value="Genomic_DNA"/>
</dbReference>
<evidence type="ECO:0000256" key="3">
    <source>
        <dbReference type="ARBA" id="ARBA00022691"/>
    </source>
</evidence>
<evidence type="ECO:0000313" key="5">
    <source>
        <dbReference type="Proteomes" id="UP000315971"/>
    </source>
</evidence>
<dbReference type="Proteomes" id="UP000315971">
    <property type="component" value="Unassembled WGS sequence"/>
</dbReference>
<dbReference type="GO" id="GO:0008171">
    <property type="term" value="F:O-methyltransferase activity"/>
    <property type="evidence" value="ECO:0007669"/>
    <property type="project" value="InterPro"/>
</dbReference>
<dbReference type="Gene3D" id="3.40.50.150">
    <property type="entry name" value="Vaccinia Virus protein VP39"/>
    <property type="match status" value="1"/>
</dbReference>
<dbReference type="SUPFAM" id="SSF53335">
    <property type="entry name" value="S-adenosyl-L-methionine-dependent methyltransferases"/>
    <property type="match status" value="1"/>
</dbReference>
<keyword evidence="2 4" id="KW-0808">Transferase</keyword>
<evidence type="ECO:0000313" key="4">
    <source>
        <dbReference type="EMBL" id="SMO39562.1"/>
    </source>
</evidence>
<dbReference type="OrthoDB" id="9799672at2"/>
<dbReference type="CDD" id="cd02440">
    <property type="entry name" value="AdoMet_MTases"/>
    <property type="match status" value="1"/>
</dbReference>
<evidence type="ECO:0000256" key="2">
    <source>
        <dbReference type="ARBA" id="ARBA00022679"/>
    </source>
</evidence>
<dbReference type="AlphaFoldDB" id="A0A521AXG7"/>
<keyword evidence="5" id="KW-1185">Reference proteome</keyword>
<dbReference type="InterPro" id="IPR050362">
    <property type="entry name" value="Cation-dep_OMT"/>
</dbReference>
<proteinExistence type="predicted"/>
<gene>
    <name evidence="4" type="ORF">SAMN06265350_101500</name>
</gene>
<dbReference type="GO" id="GO:0032259">
    <property type="term" value="P:methylation"/>
    <property type="evidence" value="ECO:0007669"/>
    <property type="project" value="UniProtKB-KW"/>
</dbReference>
<evidence type="ECO:0000256" key="1">
    <source>
        <dbReference type="ARBA" id="ARBA00022603"/>
    </source>
</evidence>
<dbReference type="RefSeq" id="WP_142601157.1">
    <property type="nucleotide sequence ID" value="NZ_FXSZ01000001.1"/>
</dbReference>
<accession>A0A521AXG7</accession>
<reference evidence="4 5" key="1">
    <citation type="submission" date="2017-05" db="EMBL/GenBank/DDBJ databases">
        <authorList>
            <person name="Varghese N."/>
            <person name="Submissions S."/>
        </authorList>
    </citation>
    <scope>NUCLEOTIDE SEQUENCE [LARGE SCALE GENOMIC DNA]</scope>
    <source>
        <strain evidence="4 5">DSM 21342</strain>
    </source>
</reference>
<protein>
    <submittedName>
        <fullName evidence="4">Predicted O-methyltransferase YrrM</fullName>
    </submittedName>
</protein>